<gene>
    <name evidence="1" type="ORF">PNBC_16660</name>
</gene>
<reference evidence="1 2" key="1">
    <citation type="submission" date="2016-02" db="EMBL/GenBank/DDBJ databases">
        <title>Paenibacillus sp. LPB0068, isolated from Crassostrea gigas.</title>
        <authorList>
            <person name="Shin S.-K."/>
            <person name="Yi H."/>
        </authorList>
    </citation>
    <scope>NUCLEOTIDE SEQUENCE [LARGE SCALE GENOMIC DNA]</scope>
    <source>
        <strain evidence="1 2">LPB0068</strain>
    </source>
</reference>
<accession>A0A167BWJ8</accession>
<keyword evidence="2" id="KW-1185">Reference proteome</keyword>
<dbReference type="KEGG" id="pcx:LPB68_10215"/>
<dbReference type="AlphaFoldDB" id="A0A167BWJ8"/>
<dbReference type="STRING" id="1763538.LPB68_10215"/>
<dbReference type="Proteomes" id="UP000077134">
    <property type="component" value="Unassembled WGS sequence"/>
</dbReference>
<comment type="caution">
    <text evidence="1">The sequence shown here is derived from an EMBL/GenBank/DDBJ whole genome shotgun (WGS) entry which is preliminary data.</text>
</comment>
<dbReference type="EMBL" id="LSFN01000035">
    <property type="protein sequence ID" value="OAB72522.1"/>
    <property type="molecule type" value="Genomic_DNA"/>
</dbReference>
<evidence type="ECO:0000313" key="2">
    <source>
        <dbReference type="Proteomes" id="UP000077134"/>
    </source>
</evidence>
<organism evidence="1 2">
    <name type="scientific">Paenibacillus crassostreae</name>
    <dbReference type="NCBI Taxonomy" id="1763538"/>
    <lineage>
        <taxon>Bacteria</taxon>
        <taxon>Bacillati</taxon>
        <taxon>Bacillota</taxon>
        <taxon>Bacilli</taxon>
        <taxon>Bacillales</taxon>
        <taxon>Paenibacillaceae</taxon>
        <taxon>Paenibacillus</taxon>
    </lineage>
</organism>
<proteinExistence type="predicted"/>
<protein>
    <submittedName>
        <fullName evidence="1">Uncharacterized protein</fullName>
    </submittedName>
</protein>
<sequence>MKKRYRKKYHKKYIGMMKSEIEFNLHWTKLCSDFIIGESTTISRKNIRSVRDWYINRGIFYYNIKFMIQRIPLEEWVPSSVRDKFISVLIYSEEFPTIKRIHTYYQSM</sequence>
<evidence type="ECO:0000313" key="1">
    <source>
        <dbReference type="EMBL" id="OAB72522.1"/>
    </source>
</evidence>
<name>A0A167BWJ8_9BACL</name>